<keyword evidence="2" id="KW-1185">Reference proteome</keyword>
<dbReference type="AlphaFoldDB" id="A0A8S1UQ42"/>
<protein>
    <submittedName>
        <fullName evidence="1">Uncharacterized protein</fullName>
    </submittedName>
</protein>
<organism evidence="1 2">
    <name type="scientific">Paramecium pentaurelia</name>
    <dbReference type="NCBI Taxonomy" id="43138"/>
    <lineage>
        <taxon>Eukaryota</taxon>
        <taxon>Sar</taxon>
        <taxon>Alveolata</taxon>
        <taxon>Ciliophora</taxon>
        <taxon>Intramacronucleata</taxon>
        <taxon>Oligohymenophorea</taxon>
        <taxon>Peniculida</taxon>
        <taxon>Parameciidae</taxon>
        <taxon>Paramecium</taxon>
    </lineage>
</organism>
<sequence length="191" mass="23207">MKNTIRFSLRSQIQTIRNNYQFSIIQNYMGIQSNRKKIYLQIQNGDNIQRSRNLNNSIWHICKFIMAFYQFGIKRQYYRNIDQLGNLDSIMFKLYQQFYCQWKKYRLSISLNHQLGQLLYPLVRRIKTGELNQKIDRLRNQGQNYQIQILVKCFGLKIINISEKQKELTFGLDKFQIAVIIKTLKYMRYHL</sequence>
<evidence type="ECO:0000313" key="1">
    <source>
        <dbReference type="EMBL" id="CAD8166911.1"/>
    </source>
</evidence>
<name>A0A8S1UQ42_9CILI</name>
<comment type="caution">
    <text evidence="1">The sequence shown here is derived from an EMBL/GenBank/DDBJ whole genome shotgun (WGS) entry which is preliminary data.</text>
</comment>
<gene>
    <name evidence="1" type="ORF">PPENT_87.1.T0460132</name>
</gene>
<dbReference type="EMBL" id="CAJJDO010000046">
    <property type="protein sequence ID" value="CAD8166911.1"/>
    <property type="molecule type" value="Genomic_DNA"/>
</dbReference>
<accession>A0A8S1UQ42</accession>
<reference evidence="1" key="1">
    <citation type="submission" date="2021-01" db="EMBL/GenBank/DDBJ databases">
        <authorList>
            <consortium name="Genoscope - CEA"/>
            <person name="William W."/>
        </authorList>
    </citation>
    <scope>NUCLEOTIDE SEQUENCE</scope>
</reference>
<evidence type="ECO:0000313" key="2">
    <source>
        <dbReference type="Proteomes" id="UP000689195"/>
    </source>
</evidence>
<proteinExistence type="predicted"/>
<dbReference type="Proteomes" id="UP000689195">
    <property type="component" value="Unassembled WGS sequence"/>
</dbReference>